<reference evidence="59" key="2">
    <citation type="submission" date="2018-10" db="EMBL/GenBank/DDBJ databases">
        <title>De novo assembly of a Great Dane genome.</title>
        <authorList>
            <person name="Kidd J.M."/>
            <person name="Pendleton A.L."/>
            <person name="Shen F."/>
            <person name="Emery S."/>
        </authorList>
    </citation>
    <scope>NUCLEOTIDE SEQUENCE [LARGE SCALE GENOMIC DNA]</scope>
    <source>
        <strain evidence="59">Great Dane</strain>
    </source>
</reference>
<evidence type="ECO:0000256" key="34">
    <source>
        <dbReference type="ARBA" id="ARBA00030958"/>
    </source>
</evidence>
<dbReference type="InterPro" id="IPR029062">
    <property type="entry name" value="Class_I_gatase-like"/>
</dbReference>
<evidence type="ECO:0000256" key="32">
    <source>
        <dbReference type="ARBA" id="ARBA00023279"/>
    </source>
</evidence>
<evidence type="ECO:0000256" key="43">
    <source>
        <dbReference type="ARBA" id="ARBA00048587"/>
    </source>
</evidence>
<dbReference type="Ensembl" id="ENSCAFT00000064540.2">
    <property type="protein sequence ID" value="ENSCAFP00000062561.1"/>
    <property type="gene ID" value="ENSCAFG00000019674.5"/>
</dbReference>
<evidence type="ECO:0000256" key="14">
    <source>
        <dbReference type="ARBA" id="ARBA00022553"/>
    </source>
</evidence>
<dbReference type="GO" id="GO:0007338">
    <property type="term" value="P:single fertilization"/>
    <property type="evidence" value="ECO:0007669"/>
    <property type="project" value="UniProtKB-KW"/>
</dbReference>
<evidence type="ECO:0000313" key="60">
    <source>
        <dbReference type="Proteomes" id="UP000002254"/>
    </source>
</evidence>
<proteinExistence type="inferred from homology"/>
<keyword evidence="22" id="KW-0186">Copper</keyword>
<evidence type="ECO:0000256" key="9">
    <source>
        <dbReference type="ARBA" id="ARBA00008542"/>
    </source>
</evidence>
<feature type="region of interest" description="Disordered" evidence="55">
    <location>
        <begin position="1"/>
        <end position="26"/>
    </location>
</feature>
<protein>
    <recommendedName>
        <fullName evidence="54">Parkinson disease protein 7 homolog</fullName>
        <ecNumber evidence="10">3.5.1.124</ecNumber>
    </recommendedName>
    <alternativeName>
        <fullName evidence="34">Maillard deglycase</fullName>
    </alternativeName>
    <alternativeName>
        <fullName evidence="36">Parkinsonism-associated deglycase</fullName>
    </alternativeName>
    <alternativeName>
        <fullName evidence="37">Protein DJ-1</fullName>
    </alternativeName>
    <alternativeName>
        <fullName evidence="35">Protein/nucleic acid deglycase DJ-1</fullName>
    </alternativeName>
</protein>
<dbReference type="NCBIfam" id="TIGR01383">
    <property type="entry name" value="not_thiJ"/>
    <property type="match status" value="1"/>
</dbReference>
<evidence type="ECO:0000256" key="4">
    <source>
        <dbReference type="ARBA" id="ARBA00004173"/>
    </source>
</evidence>
<evidence type="ECO:0000256" key="15">
    <source>
        <dbReference type="ARBA" id="ARBA00022670"/>
    </source>
</evidence>
<evidence type="ECO:0000256" key="2">
    <source>
        <dbReference type="ARBA" id="ARBA00000739"/>
    </source>
</evidence>
<evidence type="ECO:0000256" key="12">
    <source>
        <dbReference type="ARBA" id="ARBA00022490"/>
    </source>
</evidence>
<keyword evidence="33" id="KW-0449">Lipoprotein</keyword>
<evidence type="ECO:0000256" key="23">
    <source>
        <dbReference type="ARBA" id="ARBA00023016"/>
    </source>
</evidence>
<dbReference type="Ensembl" id="ENSCAFT00030016230.1">
    <property type="protein sequence ID" value="ENSCAFP00030014168.1"/>
    <property type="gene ID" value="ENSCAFG00030008754.1"/>
</dbReference>
<evidence type="ECO:0000256" key="38">
    <source>
        <dbReference type="ARBA" id="ARBA00047717"/>
    </source>
</evidence>
<comment type="catalytic activity">
    <reaction evidence="41">
        <text>an N(2)-(1-hydroxy-2-oxopropyl)-guanosine in RNA + H2O = a guanosine in RNA + lactate + H(+)</text>
        <dbReference type="Rhea" id="RHEA:57288"/>
        <dbReference type="Rhea" id="RHEA-COMP:14855"/>
        <dbReference type="Rhea" id="RHEA-COMP:14858"/>
        <dbReference type="ChEBI" id="CHEBI:15377"/>
        <dbReference type="ChEBI" id="CHEBI:15378"/>
        <dbReference type="ChEBI" id="CHEBI:24996"/>
        <dbReference type="ChEBI" id="CHEBI:74269"/>
        <dbReference type="ChEBI" id="CHEBI:141580"/>
    </reaction>
</comment>
<dbReference type="GO" id="GO:0033554">
    <property type="term" value="P:cellular response to stress"/>
    <property type="evidence" value="ECO:0007669"/>
    <property type="project" value="UniProtKB-ARBA"/>
</dbReference>
<reference evidence="58" key="3">
    <citation type="submission" date="2019-03" db="EMBL/GenBank/DDBJ databases">
        <authorList>
            <person name="Warren W.C."/>
            <person name="Johnson G.S."/>
        </authorList>
    </citation>
    <scope>NUCLEOTIDE SEQUENCE [LARGE SCALE GENOMIC DNA]</scope>
    <source>
        <strain evidence="58">Basenji</strain>
    </source>
</reference>
<evidence type="ECO:0000256" key="35">
    <source>
        <dbReference type="ARBA" id="ARBA00031296"/>
    </source>
</evidence>
<comment type="catalytic activity">
    <reaction evidence="44">
        <text>N(omega)-(1-hydroxy-2-oxoethyl)-L-arginyl-[protein] + H2O = L-arginyl-[protein] + glycolate + H(+)</text>
        <dbReference type="Rhea" id="RHEA:57188"/>
        <dbReference type="Rhea" id="RHEA-COMP:10532"/>
        <dbReference type="Rhea" id="RHEA-COMP:14844"/>
        <dbReference type="ChEBI" id="CHEBI:15377"/>
        <dbReference type="ChEBI" id="CHEBI:15378"/>
        <dbReference type="ChEBI" id="CHEBI:29805"/>
        <dbReference type="ChEBI" id="CHEBI:29965"/>
        <dbReference type="ChEBI" id="CHEBI:141553"/>
        <dbReference type="EC" id="3.5.1.124"/>
    </reaction>
</comment>
<keyword evidence="18" id="KW-0832">Ubl conjugation</keyword>
<comment type="catalytic activity">
    <reaction evidence="40">
        <text>N(2)-(1-hydroxy-2-oxoethyl)-GMP + H2O = glycolate + GMP + H(+)</text>
        <dbReference type="Rhea" id="RHEA:57304"/>
        <dbReference type="ChEBI" id="CHEBI:15377"/>
        <dbReference type="ChEBI" id="CHEBI:15378"/>
        <dbReference type="ChEBI" id="CHEBI:29805"/>
        <dbReference type="ChEBI" id="CHEBI:58115"/>
        <dbReference type="ChEBI" id="CHEBI:141576"/>
    </reaction>
</comment>
<evidence type="ECO:0000256" key="24">
    <source>
        <dbReference type="ARBA" id="ARBA00023097"/>
    </source>
</evidence>
<accession>A0A8C0MWN2</accession>
<comment type="catalytic activity">
    <reaction evidence="50">
        <text>N(2)-(1-hydroxy-2-oxopropyl)-GTP + H2O = lactate + GTP + H(+)</text>
        <dbReference type="Rhea" id="RHEA:57256"/>
        <dbReference type="ChEBI" id="CHEBI:15377"/>
        <dbReference type="ChEBI" id="CHEBI:15378"/>
        <dbReference type="ChEBI" id="CHEBI:24996"/>
        <dbReference type="ChEBI" id="CHEBI:37565"/>
        <dbReference type="ChEBI" id="CHEBI:141570"/>
    </reaction>
</comment>
<evidence type="ECO:0000256" key="26">
    <source>
        <dbReference type="ARBA" id="ARBA00023136"/>
    </source>
</evidence>
<evidence type="ECO:0000256" key="46">
    <source>
        <dbReference type="ARBA" id="ARBA00048884"/>
    </source>
</evidence>
<evidence type="ECO:0000256" key="50">
    <source>
        <dbReference type="ARBA" id="ARBA00049200"/>
    </source>
</evidence>
<dbReference type="Proteomes" id="UP000694429">
    <property type="component" value="Chromosome 5"/>
</dbReference>
<keyword evidence="24" id="KW-0558">Oxidation</keyword>
<evidence type="ECO:0000256" key="10">
    <source>
        <dbReference type="ARBA" id="ARBA00012719"/>
    </source>
</evidence>
<comment type="catalytic activity">
    <reaction evidence="46">
        <text>N(omega)-(1-hydroxy-2-oxopropyl)-L-arginyl-[protein] + H2O = lactate + L-arginyl-[protein] + H(+)</text>
        <dbReference type="Rhea" id="RHEA:49548"/>
        <dbReference type="Rhea" id="RHEA-COMP:10532"/>
        <dbReference type="Rhea" id="RHEA-COMP:12428"/>
        <dbReference type="ChEBI" id="CHEBI:15377"/>
        <dbReference type="ChEBI" id="CHEBI:15378"/>
        <dbReference type="ChEBI" id="CHEBI:24996"/>
        <dbReference type="ChEBI" id="CHEBI:29965"/>
        <dbReference type="ChEBI" id="CHEBI:131708"/>
        <dbReference type="EC" id="3.5.1.124"/>
    </reaction>
</comment>
<comment type="catalytic activity">
    <reaction evidence="1">
        <text>an N(2)-(1-hydroxy-2-oxoethyl)-2'-deoxyguanosine in DNA + H2O = a 2'-deoxyguanosine in DNA + glycolate + H(+)</text>
        <dbReference type="Rhea" id="RHEA:57296"/>
        <dbReference type="Rhea" id="RHEA-COMP:11367"/>
        <dbReference type="Rhea" id="RHEA-COMP:14857"/>
        <dbReference type="ChEBI" id="CHEBI:15377"/>
        <dbReference type="ChEBI" id="CHEBI:15378"/>
        <dbReference type="ChEBI" id="CHEBI:29805"/>
        <dbReference type="ChEBI" id="CHEBI:85445"/>
        <dbReference type="ChEBI" id="CHEBI:141579"/>
    </reaction>
</comment>
<evidence type="ECO:0000256" key="55">
    <source>
        <dbReference type="SAM" id="MobiDB-lite"/>
    </source>
</evidence>
<dbReference type="GO" id="GO:0005886">
    <property type="term" value="C:plasma membrane"/>
    <property type="evidence" value="ECO:0007669"/>
    <property type="project" value="UniProtKB-SubCell"/>
</dbReference>
<dbReference type="GO" id="GO:0005783">
    <property type="term" value="C:endoplasmic reticulum"/>
    <property type="evidence" value="ECO:0007669"/>
    <property type="project" value="UniProtKB-SubCell"/>
</dbReference>
<dbReference type="GO" id="GO:0008233">
    <property type="term" value="F:peptidase activity"/>
    <property type="evidence" value="ECO:0007669"/>
    <property type="project" value="UniProtKB-KW"/>
</dbReference>
<comment type="catalytic activity">
    <reaction evidence="2">
        <text>an N(2)-(1-hydroxy-2-oxoethyl)-guanosine in RNA + H2O = a guanosine in RNA + glycolate + H(+)</text>
        <dbReference type="Rhea" id="RHEA:57292"/>
        <dbReference type="Rhea" id="RHEA-COMP:14855"/>
        <dbReference type="Rhea" id="RHEA-COMP:14859"/>
        <dbReference type="ChEBI" id="CHEBI:15377"/>
        <dbReference type="ChEBI" id="CHEBI:15378"/>
        <dbReference type="ChEBI" id="CHEBI:29805"/>
        <dbReference type="ChEBI" id="CHEBI:74269"/>
        <dbReference type="ChEBI" id="CHEBI:141581"/>
    </reaction>
</comment>
<evidence type="ECO:0000256" key="21">
    <source>
        <dbReference type="ARBA" id="ARBA00023006"/>
    </source>
</evidence>
<dbReference type="Gene3D" id="3.40.50.880">
    <property type="match status" value="1"/>
</dbReference>
<reference evidence="57 60" key="1">
    <citation type="journal article" date="2005" name="Nature">
        <title>Genome sequence, comparative analysis and haplotype structure of the domestic dog.</title>
        <authorList>
            <consortium name="Broad Sequencing Platform"/>
            <person name="Lindblad-Toh K."/>
            <person name="Wade C.M."/>
            <person name="Mikkelsen T.S."/>
            <person name="Karlsson E.K."/>
            <person name="Jaffe D.B."/>
            <person name="Kamal M."/>
            <person name="Clamp M."/>
            <person name="Chang J.L."/>
            <person name="Kulbokas E.J. III"/>
            <person name="Zody M.C."/>
            <person name="Mauceli E."/>
            <person name="Xie X."/>
            <person name="Breen M."/>
            <person name="Wayne R.K."/>
            <person name="Ostrander E.A."/>
            <person name="Ponting C.P."/>
            <person name="Galibert F."/>
            <person name="Smith D.R."/>
            <person name="DeJong P.J."/>
            <person name="Kirkness E."/>
            <person name="Alvarez P."/>
            <person name="Biagi T."/>
            <person name="Brockman W."/>
            <person name="Butler J."/>
            <person name="Chin C.W."/>
            <person name="Cook A."/>
            <person name="Cuff J."/>
            <person name="Daly M.J."/>
            <person name="DeCaprio D."/>
            <person name="Gnerre S."/>
            <person name="Grabherr M."/>
            <person name="Kellis M."/>
            <person name="Kleber M."/>
            <person name="Bardeleben C."/>
            <person name="Goodstadt L."/>
            <person name="Heger A."/>
            <person name="Hitte C."/>
            <person name="Kim L."/>
            <person name="Koepfli K.P."/>
            <person name="Parker H.G."/>
            <person name="Pollinger J.P."/>
            <person name="Searle S.M."/>
            <person name="Sutter N.B."/>
            <person name="Thomas R."/>
            <person name="Webber C."/>
            <person name="Baldwin J."/>
            <person name="Abebe A."/>
            <person name="Abouelleil A."/>
            <person name="Aftuck L."/>
            <person name="Ait-Zahra M."/>
            <person name="Aldredge T."/>
            <person name="Allen N."/>
            <person name="An P."/>
            <person name="Anderson S."/>
            <person name="Antoine C."/>
            <person name="Arachchi H."/>
            <person name="Aslam A."/>
            <person name="Ayotte L."/>
            <person name="Bachantsang P."/>
            <person name="Barry A."/>
            <person name="Bayul T."/>
            <person name="Benamara M."/>
            <person name="Berlin A."/>
            <person name="Bessette D."/>
            <person name="Blitshteyn B."/>
            <person name="Bloom T."/>
            <person name="Blye J."/>
            <person name="Boguslavskiy L."/>
            <person name="Bonnet C."/>
            <person name="Boukhgalter B."/>
            <person name="Brown A."/>
            <person name="Cahill P."/>
            <person name="Calixte N."/>
            <person name="Camarata J."/>
            <person name="Cheshatsang Y."/>
            <person name="Chu J."/>
            <person name="Citroen M."/>
            <person name="Collymore A."/>
            <person name="Cooke P."/>
            <person name="Dawoe T."/>
            <person name="Daza R."/>
            <person name="Decktor K."/>
            <person name="DeGray S."/>
            <person name="Dhargay N."/>
            <person name="Dooley K."/>
            <person name="Dooley K."/>
            <person name="Dorje P."/>
            <person name="Dorjee K."/>
            <person name="Dorris L."/>
            <person name="Duffey N."/>
            <person name="Dupes A."/>
            <person name="Egbiremolen O."/>
            <person name="Elong R."/>
            <person name="Falk J."/>
            <person name="Farina A."/>
            <person name="Faro S."/>
            <person name="Ferguson D."/>
            <person name="Ferreira P."/>
            <person name="Fisher S."/>
            <person name="FitzGerald M."/>
            <person name="Foley K."/>
            <person name="Foley C."/>
            <person name="Franke A."/>
            <person name="Friedrich D."/>
            <person name="Gage D."/>
            <person name="Garber M."/>
            <person name="Gearin G."/>
            <person name="Giannoukos G."/>
            <person name="Goode T."/>
            <person name="Goyette A."/>
            <person name="Graham J."/>
            <person name="Grandbois E."/>
            <person name="Gyaltsen K."/>
            <person name="Hafez N."/>
            <person name="Hagopian D."/>
            <person name="Hagos B."/>
            <person name="Hall J."/>
            <person name="Healy C."/>
            <person name="Hegarty R."/>
            <person name="Honan T."/>
            <person name="Horn A."/>
            <person name="Houde N."/>
            <person name="Hughes L."/>
            <person name="Hunnicutt L."/>
            <person name="Husby M."/>
            <person name="Jester B."/>
            <person name="Jones C."/>
            <person name="Kamat A."/>
            <person name="Kanga B."/>
            <person name="Kells C."/>
            <person name="Khazanovich D."/>
            <person name="Kieu A.C."/>
            <person name="Kisner P."/>
            <person name="Kumar M."/>
            <person name="Lance K."/>
            <person name="Landers T."/>
            <person name="Lara M."/>
            <person name="Lee W."/>
            <person name="Leger J.P."/>
            <person name="Lennon N."/>
            <person name="Leuper L."/>
            <person name="LeVine S."/>
            <person name="Liu J."/>
            <person name="Liu X."/>
            <person name="Lokyitsang Y."/>
            <person name="Lokyitsang T."/>
            <person name="Lui A."/>
            <person name="Macdonald J."/>
            <person name="Major J."/>
            <person name="Marabella R."/>
            <person name="Maru K."/>
            <person name="Matthews C."/>
            <person name="McDonough S."/>
            <person name="Mehta T."/>
            <person name="Meldrim J."/>
            <person name="Melnikov A."/>
            <person name="Meneus L."/>
            <person name="Mihalev A."/>
            <person name="Mihova T."/>
            <person name="Miller K."/>
            <person name="Mittelman R."/>
            <person name="Mlenga V."/>
            <person name="Mulrain L."/>
            <person name="Munson G."/>
            <person name="Navidi A."/>
            <person name="Naylor J."/>
            <person name="Nguyen T."/>
            <person name="Nguyen N."/>
            <person name="Nguyen C."/>
            <person name="Nguyen T."/>
            <person name="Nicol R."/>
            <person name="Norbu N."/>
            <person name="Norbu C."/>
            <person name="Novod N."/>
            <person name="Nyima T."/>
            <person name="Olandt P."/>
            <person name="O'Neill B."/>
            <person name="O'Neill K."/>
            <person name="Osman S."/>
            <person name="Oyono L."/>
            <person name="Patti C."/>
            <person name="Perrin D."/>
            <person name="Phunkhang P."/>
            <person name="Pierre F."/>
            <person name="Priest M."/>
            <person name="Rachupka A."/>
            <person name="Raghuraman S."/>
            <person name="Rameau R."/>
            <person name="Ray V."/>
            <person name="Raymond C."/>
            <person name="Rege F."/>
            <person name="Rise C."/>
            <person name="Rogers J."/>
            <person name="Rogov P."/>
            <person name="Sahalie J."/>
            <person name="Settipalli S."/>
            <person name="Sharpe T."/>
            <person name="Shea T."/>
            <person name="Sheehan M."/>
            <person name="Sherpa N."/>
            <person name="Shi J."/>
            <person name="Shih D."/>
            <person name="Sloan J."/>
            <person name="Smith C."/>
            <person name="Sparrow T."/>
            <person name="Stalker J."/>
            <person name="Stange-Thomann N."/>
            <person name="Stavropoulos S."/>
            <person name="Stone C."/>
            <person name="Stone S."/>
            <person name="Sykes S."/>
            <person name="Tchuinga P."/>
            <person name="Tenzing P."/>
            <person name="Tesfaye S."/>
            <person name="Thoulutsang D."/>
            <person name="Thoulutsang Y."/>
            <person name="Topham K."/>
            <person name="Topping I."/>
            <person name="Tsamla T."/>
            <person name="Vassiliev H."/>
            <person name="Venkataraman V."/>
            <person name="Vo A."/>
            <person name="Wangchuk T."/>
            <person name="Wangdi T."/>
            <person name="Weiand M."/>
            <person name="Wilkinson J."/>
            <person name="Wilson A."/>
            <person name="Yadav S."/>
            <person name="Yang S."/>
            <person name="Yang X."/>
            <person name="Young G."/>
            <person name="Yu Q."/>
            <person name="Zainoun J."/>
            <person name="Zembek L."/>
            <person name="Zimmer A."/>
            <person name="Lander E.S."/>
        </authorList>
    </citation>
    <scope>NUCLEOTIDE SEQUENCE [LARGE SCALE GENOMIC DNA]</scope>
    <source>
        <strain evidence="57">Boxer</strain>
    </source>
</reference>
<evidence type="ECO:0000313" key="58">
    <source>
        <dbReference type="Ensembl" id="ENSCAFP00030014168.1"/>
    </source>
</evidence>
<comment type="similarity">
    <text evidence="9">Belongs to the peptidase C56 family.</text>
</comment>
<evidence type="ECO:0000256" key="8">
    <source>
        <dbReference type="ARBA" id="ARBA00004496"/>
    </source>
</evidence>
<dbReference type="InterPro" id="IPR050325">
    <property type="entry name" value="Prot/Nucl_acid_deglycase"/>
</dbReference>
<dbReference type="FunFam" id="3.40.50.880:FF:000046">
    <property type="entry name" value="Protein/nucleic acid deglycase DJ-1"/>
    <property type="match status" value="1"/>
</dbReference>
<evidence type="ECO:0000256" key="47">
    <source>
        <dbReference type="ARBA" id="ARBA00048937"/>
    </source>
</evidence>
<evidence type="ECO:0000313" key="57">
    <source>
        <dbReference type="Ensembl" id="ENSCAFP00000062561.1"/>
    </source>
</evidence>
<evidence type="ECO:0000256" key="39">
    <source>
        <dbReference type="ARBA" id="ARBA00047824"/>
    </source>
</evidence>
<dbReference type="EC" id="3.5.1.124" evidence="10"/>
<keyword evidence="27" id="KW-0564">Palmitate</keyword>
<evidence type="ECO:0000256" key="48">
    <source>
        <dbReference type="ARBA" id="ARBA00048993"/>
    </source>
</evidence>
<keyword evidence="28" id="KW-0865">Zymogen</keyword>
<dbReference type="GO" id="GO:0045121">
    <property type="term" value="C:membrane raft"/>
    <property type="evidence" value="ECO:0007669"/>
    <property type="project" value="UniProtKB-SubCell"/>
</dbReference>
<evidence type="ECO:0000256" key="52">
    <source>
        <dbReference type="ARBA" id="ARBA00049281"/>
    </source>
</evidence>
<evidence type="ECO:0000256" key="25">
    <source>
        <dbReference type="ARBA" id="ARBA00023128"/>
    </source>
</evidence>
<comment type="catalytic activity">
    <reaction evidence="42">
        <text>an N(2)-(1-hydroxy-2-oxopropyl)-2'-deoxyguanosine in DNA + H2O = a 2'-deoxyguanosine in DNA + lactate + H(+)</text>
        <dbReference type="Rhea" id="RHEA:57300"/>
        <dbReference type="Rhea" id="RHEA-COMP:11367"/>
        <dbReference type="Rhea" id="RHEA-COMP:14856"/>
        <dbReference type="ChEBI" id="CHEBI:15377"/>
        <dbReference type="ChEBI" id="CHEBI:15378"/>
        <dbReference type="ChEBI" id="CHEBI:24996"/>
        <dbReference type="ChEBI" id="CHEBI:85445"/>
        <dbReference type="ChEBI" id="CHEBI:141578"/>
    </reaction>
</comment>
<organism evidence="58 61">
    <name type="scientific">Canis lupus familiaris</name>
    <name type="common">Dog</name>
    <name type="synonym">Canis familiaris</name>
    <dbReference type="NCBI Taxonomy" id="9615"/>
    <lineage>
        <taxon>Eukaryota</taxon>
        <taxon>Metazoa</taxon>
        <taxon>Chordata</taxon>
        <taxon>Craniata</taxon>
        <taxon>Vertebrata</taxon>
        <taxon>Euteleostomi</taxon>
        <taxon>Mammalia</taxon>
        <taxon>Eutheria</taxon>
        <taxon>Laurasiatheria</taxon>
        <taxon>Carnivora</taxon>
        <taxon>Caniformia</taxon>
        <taxon>Canidae</taxon>
        <taxon>Canis</taxon>
    </lineage>
</organism>
<evidence type="ECO:0000256" key="45">
    <source>
        <dbReference type="ARBA" id="ARBA00048786"/>
    </source>
</evidence>
<name>A0A8C0MWN2_CANLF</name>
<evidence type="ECO:0000256" key="20">
    <source>
        <dbReference type="ARBA" id="ARBA00022990"/>
    </source>
</evidence>
<comment type="catalytic activity">
    <reaction evidence="43">
        <text>N(6)-(1-hydroxy-2-oxopropyl)-L-lysyl-[protein] + H2O = lactate + L-lysyl-[protein] + H(+)</text>
        <dbReference type="Rhea" id="RHEA:49552"/>
        <dbReference type="Rhea" id="RHEA-COMP:9752"/>
        <dbReference type="Rhea" id="RHEA-COMP:12429"/>
        <dbReference type="ChEBI" id="CHEBI:15377"/>
        <dbReference type="ChEBI" id="CHEBI:15378"/>
        <dbReference type="ChEBI" id="CHEBI:24996"/>
        <dbReference type="ChEBI" id="CHEBI:29969"/>
        <dbReference type="ChEBI" id="CHEBI:131709"/>
        <dbReference type="EC" id="3.5.1.124"/>
    </reaction>
</comment>
<evidence type="ECO:0000256" key="30">
    <source>
        <dbReference type="ARBA" id="ARBA00023198"/>
    </source>
</evidence>
<evidence type="ECO:0000256" key="6">
    <source>
        <dbReference type="ARBA" id="ARBA00004240"/>
    </source>
</evidence>
<evidence type="ECO:0000256" key="28">
    <source>
        <dbReference type="ARBA" id="ARBA00023145"/>
    </source>
</evidence>
<dbReference type="Ensembl" id="ENSCAFT00040023247.1">
    <property type="protein sequence ID" value="ENSCAFP00040020163.1"/>
    <property type="gene ID" value="ENSCAFG00040012600.1"/>
</dbReference>
<dbReference type="CDD" id="cd03135">
    <property type="entry name" value="GATase1_DJ-1"/>
    <property type="match status" value="1"/>
</dbReference>
<dbReference type="GO" id="GO:0036524">
    <property type="term" value="F:protein deglycase activity"/>
    <property type="evidence" value="ECO:0007669"/>
    <property type="project" value="UniProtKB-EC"/>
</dbReference>
<comment type="subcellular location">
    <subcellularLocation>
        <location evidence="5">Cell membrane</location>
        <topology evidence="5">Lipid-anchor</topology>
    </subcellularLocation>
    <subcellularLocation>
        <location evidence="8">Cytoplasm</location>
    </subcellularLocation>
    <subcellularLocation>
        <location evidence="6">Endoplasmic reticulum</location>
    </subcellularLocation>
    <subcellularLocation>
        <location evidence="7">Membrane raft</location>
    </subcellularLocation>
    <subcellularLocation>
        <location evidence="4">Mitochondrion</location>
    </subcellularLocation>
    <subcellularLocation>
        <location evidence="3">Nucleus</location>
    </subcellularLocation>
</comment>
<dbReference type="GO" id="GO:0006979">
    <property type="term" value="P:response to oxidative stress"/>
    <property type="evidence" value="ECO:0007669"/>
    <property type="project" value="UniProtKB-ARBA"/>
</dbReference>
<keyword evidence="19" id="KW-0694">RNA-binding</keyword>
<dbReference type="InterPro" id="IPR006287">
    <property type="entry name" value="DJ-1"/>
</dbReference>
<dbReference type="GO" id="GO:0006508">
    <property type="term" value="P:proteolysis"/>
    <property type="evidence" value="ECO:0007669"/>
    <property type="project" value="UniProtKB-KW"/>
</dbReference>
<keyword evidence="17" id="KW-0256">Endoplasmic reticulum</keyword>
<comment type="catalytic activity">
    <reaction evidence="45">
        <text>N(2)-(1-hydroxy-2-oxopropyl)-dGTP + H2O = lactate + dGTP + H(+)</text>
        <dbReference type="Rhea" id="RHEA:57244"/>
        <dbReference type="ChEBI" id="CHEBI:15377"/>
        <dbReference type="ChEBI" id="CHEBI:15378"/>
        <dbReference type="ChEBI" id="CHEBI:24996"/>
        <dbReference type="ChEBI" id="CHEBI:61429"/>
        <dbReference type="ChEBI" id="CHEBI:141569"/>
    </reaction>
</comment>
<evidence type="ECO:0000256" key="29">
    <source>
        <dbReference type="ARBA" id="ARBA00023186"/>
    </source>
</evidence>
<evidence type="ECO:0000256" key="13">
    <source>
        <dbReference type="ARBA" id="ARBA00022499"/>
    </source>
</evidence>
<dbReference type="PANTHER" id="PTHR48094">
    <property type="entry name" value="PROTEIN/NUCLEIC ACID DEGLYCASE DJ-1-RELATED"/>
    <property type="match status" value="1"/>
</dbReference>
<keyword evidence="12" id="KW-0963">Cytoplasm</keyword>
<keyword evidence="32" id="KW-0278">Fertilization</keyword>
<evidence type="ECO:0000256" key="49">
    <source>
        <dbReference type="ARBA" id="ARBA00049074"/>
    </source>
</evidence>
<dbReference type="GO" id="GO:0005634">
    <property type="term" value="C:nucleus"/>
    <property type="evidence" value="ECO:0007669"/>
    <property type="project" value="UniProtKB-SubCell"/>
</dbReference>
<dbReference type="GO" id="GO:0006914">
    <property type="term" value="P:autophagy"/>
    <property type="evidence" value="ECO:0007669"/>
    <property type="project" value="UniProtKB-KW"/>
</dbReference>
<evidence type="ECO:0000313" key="61">
    <source>
        <dbReference type="Proteomes" id="UP000694429"/>
    </source>
</evidence>
<evidence type="ECO:0000259" key="56">
    <source>
        <dbReference type="Pfam" id="PF01965"/>
    </source>
</evidence>
<comment type="catalytic activity">
    <reaction evidence="53">
        <text>N(6)-(1-hydroxy-2-oxoethyl)-L-lysyl-[protein] + H2O = glycolate + L-lysyl-[protein] + H(+)</text>
        <dbReference type="Rhea" id="RHEA:57192"/>
        <dbReference type="Rhea" id="RHEA-COMP:9752"/>
        <dbReference type="Rhea" id="RHEA-COMP:14845"/>
        <dbReference type="ChEBI" id="CHEBI:15377"/>
        <dbReference type="ChEBI" id="CHEBI:15378"/>
        <dbReference type="ChEBI" id="CHEBI:29805"/>
        <dbReference type="ChEBI" id="CHEBI:29969"/>
        <dbReference type="ChEBI" id="CHEBI:141554"/>
        <dbReference type="EC" id="3.5.1.124"/>
    </reaction>
</comment>
<evidence type="ECO:0000256" key="51">
    <source>
        <dbReference type="ARBA" id="ARBA00049222"/>
    </source>
</evidence>
<comment type="catalytic activity">
    <reaction evidence="51">
        <text>N(2)-(1-hydroxy-2-oxoethyl)-GTP + H2O = glycolate + GTP + H(+)</text>
        <dbReference type="Rhea" id="RHEA:57252"/>
        <dbReference type="ChEBI" id="CHEBI:15377"/>
        <dbReference type="ChEBI" id="CHEBI:15378"/>
        <dbReference type="ChEBI" id="CHEBI:29805"/>
        <dbReference type="ChEBI" id="CHEBI:37565"/>
        <dbReference type="ChEBI" id="CHEBI:141571"/>
    </reaction>
</comment>
<evidence type="ECO:0000256" key="42">
    <source>
        <dbReference type="ARBA" id="ARBA00048443"/>
    </source>
</evidence>
<evidence type="ECO:0000256" key="33">
    <source>
        <dbReference type="ARBA" id="ARBA00023288"/>
    </source>
</evidence>
<dbReference type="SUPFAM" id="SSF52317">
    <property type="entry name" value="Class I glutamine amidotransferase-like"/>
    <property type="match status" value="1"/>
</dbReference>
<dbReference type="GO" id="GO:0043005">
    <property type="term" value="C:neuron projection"/>
    <property type="evidence" value="ECO:0007669"/>
    <property type="project" value="UniProtKB-ARBA"/>
</dbReference>
<evidence type="ECO:0000256" key="16">
    <source>
        <dbReference type="ARBA" id="ARBA00022801"/>
    </source>
</evidence>
<evidence type="ECO:0000256" key="1">
    <source>
        <dbReference type="ARBA" id="ARBA00000456"/>
    </source>
</evidence>
<keyword evidence="25" id="KW-0496">Mitochondrion</keyword>
<dbReference type="Proteomes" id="UP000694542">
    <property type="component" value="Chromosome 5"/>
</dbReference>
<keyword evidence="23" id="KW-0346">Stress response</keyword>
<keyword evidence="15" id="KW-0645">Protease</keyword>
<comment type="catalytic activity">
    <reaction evidence="38">
        <text>S-(1-hydroxy-2-oxopropyl)-L-cysteinyl-[protein] + H2O = lactate + L-cysteinyl-[protein] + H(+)</text>
        <dbReference type="Rhea" id="RHEA:49556"/>
        <dbReference type="Rhea" id="RHEA-COMP:10131"/>
        <dbReference type="Rhea" id="RHEA-COMP:12430"/>
        <dbReference type="ChEBI" id="CHEBI:15377"/>
        <dbReference type="ChEBI" id="CHEBI:15378"/>
        <dbReference type="ChEBI" id="CHEBI:24996"/>
        <dbReference type="ChEBI" id="CHEBI:29950"/>
        <dbReference type="ChEBI" id="CHEBI:131710"/>
        <dbReference type="EC" id="3.5.1.124"/>
    </reaction>
</comment>
<dbReference type="AlphaFoldDB" id="A0A8C0MWN2"/>
<dbReference type="InterPro" id="IPR002818">
    <property type="entry name" value="DJ-1/PfpI"/>
</dbReference>
<comment type="catalytic activity">
    <reaction evidence="49">
        <text>N(2)-(1-hydroxy-2-oxoethyl)-dGTP + H2O = dGTP + glycolate + H(+)</text>
        <dbReference type="Rhea" id="RHEA:57248"/>
        <dbReference type="ChEBI" id="CHEBI:15377"/>
        <dbReference type="ChEBI" id="CHEBI:15378"/>
        <dbReference type="ChEBI" id="CHEBI:29805"/>
        <dbReference type="ChEBI" id="CHEBI:61429"/>
        <dbReference type="ChEBI" id="CHEBI:141572"/>
    </reaction>
</comment>
<keyword evidence="26" id="KW-0472">Membrane</keyword>
<keyword evidence="14" id="KW-0597">Phosphoprotein</keyword>
<evidence type="ECO:0000256" key="44">
    <source>
        <dbReference type="ARBA" id="ARBA00048622"/>
    </source>
</evidence>
<evidence type="ECO:0000256" key="5">
    <source>
        <dbReference type="ARBA" id="ARBA00004193"/>
    </source>
</evidence>
<evidence type="ECO:0000256" key="17">
    <source>
        <dbReference type="ARBA" id="ARBA00022824"/>
    </source>
</evidence>
<keyword evidence="30" id="KW-0395">Inflammatory response</keyword>
<evidence type="ECO:0000256" key="19">
    <source>
        <dbReference type="ARBA" id="ARBA00022884"/>
    </source>
</evidence>
<evidence type="ECO:0000313" key="59">
    <source>
        <dbReference type="Ensembl" id="ENSCAFP00040020163.1"/>
    </source>
</evidence>
<keyword evidence="11" id="KW-1003">Cell membrane</keyword>
<keyword evidence="29" id="KW-0143">Chaperone</keyword>
<gene>
    <name evidence="58" type="primary">PARK7</name>
</gene>
<dbReference type="PANTHER" id="PTHR48094:SF12">
    <property type="entry name" value="PARKINSON DISEASE PROTEIN 7 HOMOLOG"/>
    <property type="match status" value="1"/>
</dbReference>
<evidence type="ECO:0000256" key="11">
    <source>
        <dbReference type="ARBA" id="ARBA00022475"/>
    </source>
</evidence>
<evidence type="ECO:0000256" key="22">
    <source>
        <dbReference type="ARBA" id="ARBA00023008"/>
    </source>
</evidence>
<evidence type="ECO:0000256" key="7">
    <source>
        <dbReference type="ARBA" id="ARBA00004285"/>
    </source>
</evidence>
<keyword evidence="13" id="KW-1017">Isopeptide bond</keyword>
<keyword evidence="21" id="KW-0072">Autophagy</keyword>
<dbReference type="GO" id="GO:0005739">
    <property type="term" value="C:mitochondrion"/>
    <property type="evidence" value="ECO:0007669"/>
    <property type="project" value="UniProtKB-SubCell"/>
</dbReference>
<dbReference type="GO" id="GO:0003723">
    <property type="term" value="F:RNA binding"/>
    <property type="evidence" value="ECO:0007669"/>
    <property type="project" value="UniProtKB-KW"/>
</dbReference>
<evidence type="ECO:0000256" key="54">
    <source>
        <dbReference type="ARBA" id="ARBA00072703"/>
    </source>
</evidence>
<comment type="catalytic activity">
    <reaction evidence="52">
        <text>N(2)-(1-hydroxy-2-oxopropyl)-GMP + H2O = lactate + GMP + H(+)</text>
        <dbReference type="Rhea" id="RHEA:57268"/>
        <dbReference type="ChEBI" id="CHEBI:15377"/>
        <dbReference type="ChEBI" id="CHEBI:15378"/>
        <dbReference type="ChEBI" id="CHEBI:24996"/>
        <dbReference type="ChEBI" id="CHEBI:58115"/>
        <dbReference type="ChEBI" id="CHEBI:141575"/>
    </reaction>
</comment>
<comment type="catalytic activity">
    <reaction evidence="47">
        <text>S-(1-hydroxy-2-oxoethyl)-L-cysteinyl-[protein] + H2O = glycolate + L-cysteinyl-[protein] + H(+)</text>
        <dbReference type="Rhea" id="RHEA:57196"/>
        <dbReference type="Rhea" id="RHEA-COMP:10131"/>
        <dbReference type="Rhea" id="RHEA-COMP:14846"/>
        <dbReference type="ChEBI" id="CHEBI:15377"/>
        <dbReference type="ChEBI" id="CHEBI:15378"/>
        <dbReference type="ChEBI" id="CHEBI:29805"/>
        <dbReference type="ChEBI" id="CHEBI:29950"/>
        <dbReference type="ChEBI" id="CHEBI:141555"/>
        <dbReference type="EC" id="3.5.1.124"/>
    </reaction>
</comment>
<keyword evidence="16" id="KW-0378">Hydrolase</keyword>
<keyword evidence="20" id="KW-0007">Acetylation</keyword>
<evidence type="ECO:0000256" key="41">
    <source>
        <dbReference type="ARBA" id="ARBA00048384"/>
    </source>
</evidence>
<feature type="domain" description="DJ-1/PfpI" evidence="56">
    <location>
        <begin position="136"/>
        <end position="278"/>
    </location>
</feature>
<evidence type="ECO:0000256" key="53">
    <source>
        <dbReference type="ARBA" id="ARBA00049474"/>
    </source>
</evidence>
<comment type="catalytic activity">
    <reaction evidence="39">
        <text>N(2)-(1-hydroxy-2-oxoethyl)-GDP + H2O = glycolate + GDP + H(+)</text>
        <dbReference type="Rhea" id="RHEA:57264"/>
        <dbReference type="ChEBI" id="CHEBI:15377"/>
        <dbReference type="ChEBI" id="CHEBI:15378"/>
        <dbReference type="ChEBI" id="CHEBI:29805"/>
        <dbReference type="ChEBI" id="CHEBI:58189"/>
        <dbReference type="ChEBI" id="CHEBI:141574"/>
    </reaction>
</comment>
<evidence type="ECO:0000256" key="36">
    <source>
        <dbReference type="ARBA" id="ARBA00031312"/>
    </source>
</evidence>
<evidence type="ECO:0000256" key="40">
    <source>
        <dbReference type="ARBA" id="ARBA00048223"/>
    </source>
</evidence>
<comment type="catalytic activity">
    <reaction evidence="48">
        <text>N(2)-(1-hydroxy-2-oxopropyl)-GDP + H2O = lactate + GDP + H(+)</text>
        <dbReference type="Rhea" id="RHEA:57260"/>
        <dbReference type="ChEBI" id="CHEBI:15377"/>
        <dbReference type="ChEBI" id="CHEBI:15378"/>
        <dbReference type="ChEBI" id="CHEBI:24996"/>
        <dbReference type="ChEBI" id="CHEBI:58189"/>
        <dbReference type="ChEBI" id="CHEBI:141573"/>
    </reaction>
</comment>
<sequence>MLTHVGPGGRDARERAPPASAVRSWGGGGAWAACVCAVPRGAWLGERTSRKRSRAMCVCAVQGLGTKGERGGVCATGVCAVPGEGRGRTRSRAACVCAVRRRGLALGGRACVRTHVRPRLGRFGFGSLRRGVAADGAEIKVTVAGLAGKDPVQCSRDVIICPDASLEDAKKEGPYDVVILPGGNLGAQNLCESAAVKEILKEQENRKGLIAAICAGPTALLAHEIGFGSKVTTHPLAKDKMMNGSHYSYSENRVEKDGLILTSRGPGTSFEFALAIVEALSGKDVADQVKAPLVLKD</sequence>
<dbReference type="Pfam" id="PF01965">
    <property type="entry name" value="DJ-1_PfpI"/>
    <property type="match status" value="1"/>
</dbReference>
<dbReference type="GO" id="GO:1901701">
    <property type="term" value="P:cellular response to oxygen-containing compound"/>
    <property type="evidence" value="ECO:0007669"/>
    <property type="project" value="UniProtKB-ARBA"/>
</dbReference>
<evidence type="ECO:0000256" key="18">
    <source>
        <dbReference type="ARBA" id="ARBA00022843"/>
    </source>
</evidence>
<evidence type="ECO:0000256" key="37">
    <source>
        <dbReference type="ARBA" id="ARBA00031949"/>
    </source>
</evidence>
<reference evidence="58" key="4">
    <citation type="submission" date="2025-05" db="UniProtKB">
        <authorList>
            <consortium name="Ensembl"/>
        </authorList>
    </citation>
    <scope>IDENTIFICATION</scope>
</reference>
<evidence type="ECO:0000256" key="27">
    <source>
        <dbReference type="ARBA" id="ARBA00023139"/>
    </source>
</evidence>
<dbReference type="GO" id="GO:0006954">
    <property type="term" value="P:inflammatory response"/>
    <property type="evidence" value="ECO:0007669"/>
    <property type="project" value="UniProtKB-KW"/>
</dbReference>
<keyword evidence="31" id="KW-0539">Nucleus</keyword>
<evidence type="ECO:0000256" key="31">
    <source>
        <dbReference type="ARBA" id="ARBA00023242"/>
    </source>
</evidence>
<evidence type="ECO:0000256" key="3">
    <source>
        <dbReference type="ARBA" id="ARBA00004123"/>
    </source>
</evidence>
<dbReference type="Proteomes" id="UP000002254">
    <property type="component" value="Chromosome 5"/>
</dbReference>
<dbReference type="OrthoDB" id="543156at2759"/>